<dbReference type="EMBL" id="QLNQ01000001">
    <property type="protein sequence ID" value="RCK67504.1"/>
    <property type="molecule type" value="Genomic_DNA"/>
</dbReference>
<evidence type="ECO:0000313" key="1">
    <source>
        <dbReference type="EMBL" id="RCK67504.1"/>
    </source>
</evidence>
<dbReference type="AlphaFoldDB" id="A0A367YNU9"/>
<accession>A0A367YNU9</accession>
<gene>
    <name evidence="1" type="ORF">Cantr_02547</name>
</gene>
<dbReference type="Proteomes" id="UP000253472">
    <property type="component" value="Unassembled WGS sequence"/>
</dbReference>
<proteinExistence type="predicted"/>
<organism evidence="1 2">
    <name type="scientific">Candida viswanathii</name>
    <dbReference type="NCBI Taxonomy" id="5486"/>
    <lineage>
        <taxon>Eukaryota</taxon>
        <taxon>Fungi</taxon>
        <taxon>Dikarya</taxon>
        <taxon>Ascomycota</taxon>
        <taxon>Saccharomycotina</taxon>
        <taxon>Pichiomycetes</taxon>
        <taxon>Debaryomycetaceae</taxon>
        <taxon>Candida/Lodderomyces clade</taxon>
        <taxon>Candida</taxon>
    </lineage>
</organism>
<comment type="caution">
    <text evidence="1">The sequence shown here is derived from an EMBL/GenBank/DDBJ whole genome shotgun (WGS) entry which is preliminary data.</text>
</comment>
<dbReference type="STRING" id="5486.A0A367YNU9"/>
<dbReference type="OrthoDB" id="4012500at2759"/>
<keyword evidence="2" id="KW-1185">Reference proteome</keyword>
<name>A0A367YNU9_9ASCO</name>
<reference evidence="1 2" key="1">
    <citation type="submission" date="2018-06" db="EMBL/GenBank/DDBJ databases">
        <title>Whole genome sequencing of Candida tropicalis (genome annotated by CSBL at Korea University).</title>
        <authorList>
            <person name="Ahn J."/>
        </authorList>
    </citation>
    <scope>NUCLEOTIDE SEQUENCE [LARGE SCALE GENOMIC DNA]</scope>
    <source>
        <strain evidence="1 2">ATCC 20962</strain>
    </source>
</reference>
<protein>
    <submittedName>
        <fullName evidence="1">Uncharacterized protein</fullName>
    </submittedName>
</protein>
<sequence length="91" mass="10412">MSQSFKKVQSSGKPHKHSLYDLYYFHFPFIMLTPVETMFLHAFLLGLMSLALYGIFAYLPSTLMFTLSRAYYYLYGADLGPATGAYPGYEL</sequence>
<evidence type="ECO:0000313" key="2">
    <source>
        <dbReference type="Proteomes" id="UP000253472"/>
    </source>
</evidence>